<gene>
    <name evidence="1" type="ORF">E2C01_079912</name>
</gene>
<accession>A0A5B7IKR9</accession>
<protein>
    <submittedName>
        <fullName evidence="1">Uncharacterized protein</fullName>
    </submittedName>
</protein>
<proteinExistence type="predicted"/>
<name>A0A5B7IKR9_PORTR</name>
<reference evidence="1 2" key="1">
    <citation type="submission" date="2019-05" db="EMBL/GenBank/DDBJ databases">
        <title>Another draft genome of Portunus trituberculatus and its Hox gene families provides insights of decapod evolution.</title>
        <authorList>
            <person name="Jeong J.-H."/>
            <person name="Song I."/>
            <person name="Kim S."/>
            <person name="Choi T."/>
            <person name="Kim D."/>
            <person name="Ryu S."/>
            <person name="Kim W."/>
        </authorList>
    </citation>
    <scope>NUCLEOTIDE SEQUENCE [LARGE SCALE GENOMIC DNA]</scope>
    <source>
        <tissue evidence="1">Muscle</tissue>
    </source>
</reference>
<evidence type="ECO:0000313" key="1">
    <source>
        <dbReference type="EMBL" id="MPC85150.1"/>
    </source>
</evidence>
<comment type="caution">
    <text evidence="1">The sequence shown here is derived from an EMBL/GenBank/DDBJ whole genome shotgun (WGS) entry which is preliminary data.</text>
</comment>
<keyword evidence="2" id="KW-1185">Reference proteome</keyword>
<sequence length="77" mass="8598">MLLLQRGLALISYASFTPRHPITPARSHCLATSTSHGVTLLTHCYVISTHAIPATSPQNHIPLHHYSPYHITFRPVF</sequence>
<dbReference type="EMBL" id="VSRR010067501">
    <property type="protein sequence ID" value="MPC85150.1"/>
    <property type="molecule type" value="Genomic_DNA"/>
</dbReference>
<evidence type="ECO:0000313" key="2">
    <source>
        <dbReference type="Proteomes" id="UP000324222"/>
    </source>
</evidence>
<dbReference type="Proteomes" id="UP000324222">
    <property type="component" value="Unassembled WGS sequence"/>
</dbReference>
<organism evidence="1 2">
    <name type="scientific">Portunus trituberculatus</name>
    <name type="common">Swimming crab</name>
    <name type="synonym">Neptunus trituberculatus</name>
    <dbReference type="NCBI Taxonomy" id="210409"/>
    <lineage>
        <taxon>Eukaryota</taxon>
        <taxon>Metazoa</taxon>
        <taxon>Ecdysozoa</taxon>
        <taxon>Arthropoda</taxon>
        <taxon>Crustacea</taxon>
        <taxon>Multicrustacea</taxon>
        <taxon>Malacostraca</taxon>
        <taxon>Eumalacostraca</taxon>
        <taxon>Eucarida</taxon>
        <taxon>Decapoda</taxon>
        <taxon>Pleocyemata</taxon>
        <taxon>Brachyura</taxon>
        <taxon>Eubrachyura</taxon>
        <taxon>Portunoidea</taxon>
        <taxon>Portunidae</taxon>
        <taxon>Portuninae</taxon>
        <taxon>Portunus</taxon>
    </lineage>
</organism>
<dbReference type="AlphaFoldDB" id="A0A5B7IKR9"/>